<evidence type="ECO:0000256" key="7">
    <source>
        <dbReference type="ARBA" id="ARBA00022490"/>
    </source>
</evidence>
<gene>
    <name evidence="13" type="ORF">ZT3D7_G3005</name>
</gene>
<feature type="compositionally biased region" description="Gly residues" evidence="11">
    <location>
        <begin position="222"/>
        <end position="231"/>
    </location>
</feature>
<evidence type="ECO:0000256" key="1">
    <source>
        <dbReference type="ARBA" id="ARBA00002474"/>
    </source>
</evidence>
<dbReference type="PANTHER" id="PTHR47554:SF1">
    <property type="entry name" value="SORTING NEXIN MVP1"/>
    <property type="match status" value="1"/>
</dbReference>
<comment type="similarity">
    <text evidence="4">Belongs to the sorting nexin family.</text>
</comment>
<dbReference type="PANTHER" id="PTHR47554">
    <property type="entry name" value="SORTING NEXIN MVP1"/>
    <property type="match status" value="1"/>
</dbReference>
<dbReference type="STRING" id="1276538.A0A1X7RLJ5"/>
<dbReference type="GO" id="GO:0005829">
    <property type="term" value="C:cytosol"/>
    <property type="evidence" value="ECO:0007669"/>
    <property type="project" value="GOC"/>
</dbReference>
<evidence type="ECO:0000256" key="5">
    <source>
        <dbReference type="ARBA" id="ARBA00014268"/>
    </source>
</evidence>
<dbReference type="CDD" id="cd07597">
    <property type="entry name" value="BAR_SNX8"/>
    <property type="match status" value="1"/>
</dbReference>
<dbReference type="GO" id="GO:0005768">
    <property type="term" value="C:endosome"/>
    <property type="evidence" value="ECO:0007669"/>
    <property type="project" value="TreeGrafter"/>
</dbReference>
<dbReference type="SMART" id="SM00312">
    <property type="entry name" value="PX"/>
    <property type="match status" value="1"/>
</dbReference>
<evidence type="ECO:0000259" key="12">
    <source>
        <dbReference type="PROSITE" id="PS50195"/>
    </source>
</evidence>
<keyword evidence="6" id="KW-0813">Transport</keyword>
<feature type="region of interest" description="Disordered" evidence="11">
    <location>
        <begin position="289"/>
        <end position="317"/>
    </location>
</feature>
<dbReference type="PROSITE" id="PS50195">
    <property type="entry name" value="PX"/>
    <property type="match status" value="1"/>
</dbReference>
<evidence type="ECO:0000256" key="6">
    <source>
        <dbReference type="ARBA" id="ARBA00022448"/>
    </source>
</evidence>
<dbReference type="GO" id="GO:0016020">
    <property type="term" value="C:membrane"/>
    <property type="evidence" value="ECO:0007669"/>
    <property type="project" value="UniProtKB-SubCell"/>
</dbReference>
<dbReference type="AlphaFoldDB" id="A0A1X7RLJ5"/>
<evidence type="ECO:0000313" key="13">
    <source>
        <dbReference type="EMBL" id="SMQ47857.1"/>
    </source>
</evidence>
<feature type="domain" description="PX" evidence="12">
    <location>
        <begin position="321"/>
        <end position="435"/>
    </location>
</feature>
<dbReference type="Proteomes" id="UP000215127">
    <property type="component" value="Chromosome 2"/>
</dbReference>
<dbReference type="CDD" id="cd06866">
    <property type="entry name" value="PX_SNX8_Mvp1p_like"/>
    <property type="match status" value="1"/>
</dbReference>
<evidence type="ECO:0000256" key="10">
    <source>
        <dbReference type="ARBA" id="ARBA00072009"/>
    </source>
</evidence>
<dbReference type="Pfam" id="PF00787">
    <property type="entry name" value="PX"/>
    <property type="match status" value="1"/>
</dbReference>
<keyword evidence="9" id="KW-0472">Membrane</keyword>
<dbReference type="InterPro" id="IPR045734">
    <property type="entry name" value="Snx8_BAR_dom"/>
</dbReference>
<evidence type="ECO:0000256" key="3">
    <source>
        <dbReference type="ARBA" id="ARBA00004496"/>
    </source>
</evidence>
<dbReference type="InterPro" id="IPR035704">
    <property type="entry name" value="SNX8/Mvp1_PX"/>
</dbReference>
<reference evidence="13 14" key="1">
    <citation type="submission" date="2016-06" db="EMBL/GenBank/DDBJ databases">
        <authorList>
            <person name="Kjaerup R.B."/>
            <person name="Dalgaard T.S."/>
            <person name="Juul-Madsen H.R."/>
        </authorList>
    </citation>
    <scope>NUCLEOTIDE SEQUENCE [LARGE SCALE GENOMIC DNA]</scope>
</reference>
<dbReference type="GO" id="GO:0006623">
    <property type="term" value="P:protein targeting to vacuole"/>
    <property type="evidence" value="ECO:0007669"/>
    <property type="project" value="TreeGrafter"/>
</dbReference>
<dbReference type="InterPro" id="IPR027267">
    <property type="entry name" value="AH/BAR_dom_sf"/>
</dbReference>
<dbReference type="FunFam" id="3.30.1520.10:FF:000037">
    <property type="entry name" value="Sorting nexin mvp-1"/>
    <property type="match status" value="1"/>
</dbReference>
<dbReference type="GO" id="GO:0032266">
    <property type="term" value="F:phosphatidylinositol-3-phosphate binding"/>
    <property type="evidence" value="ECO:0007669"/>
    <property type="project" value="TreeGrafter"/>
</dbReference>
<dbReference type="InterPro" id="IPR036871">
    <property type="entry name" value="PX_dom_sf"/>
</dbReference>
<feature type="compositionally biased region" description="Low complexity" evidence="11">
    <location>
        <begin position="232"/>
        <end position="265"/>
    </location>
</feature>
<evidence type="ECO:0000256" key="11">
    <source>
        <dbReference type="SAM" id="MobiDB-lite"/>
    </source>
</evidence>
<evidence type="ECO:0000256" key="8">
    <source>
        <dbReference type="ARBA" id="ARBA00022927"/>
    </source>
</evidence>
<keyword evidence="8" id="KW-0653">Protein transport</keyword>
<evidence type="ECO:0000256" key="4">
    <source>
        <dbReference type="ARBA" id="ARBA00010883"/>
    </source>
</evidence>
<sequence>MSLFGDDDPPAAASTRRAKSSLFDDDNNTPGTPSKKTSLHARGVSNSIFASVDPPAAAEEDDSPWGFTPKKSKGGSGNVIKTLLADAAVPDGYVDAFDELQVGGRVNVDDAQKLVKECGVGVGDRTEVWRIVSAGDQDLEGLGRGEFFVLLALVGLALEGEELGLDAVDERRGRLPIVKMPVKKHANAEVQATEGGPPTSFAAGFGEADPWGSPEMHKGHGHVNGGAGGGAASQQQRTTSSFTTASMAESTSAAGGSYGNGQTNSSGGGSWGASAAYGASGTVGFGNGDAVEDGFGAEGTGHSAPPRRPQQPRVATGKGVEEVITVNLLDEKEGMFLFQHRNYEVASIRRNSKVIRRYSDFVWLLDCLHKRYPFRQLPLLPPKRVSINGNHIATDSAFLEKRRRGLVRFANALVRHPVLREEQLVVMFLTVPTELAVWRKQATISVQEEFVGRALPPTLEDSLPPNLQETFDTVRSGVRRSADLYINLCTLVERLCKRKEALAAEYGRLNLNLVTLTEVTADTYAIDPSDVSALDVGLRGSARHINTSQSLLEDEARAWDEGVLEDLKTMRDGLVSVREMFERKDRLARDNIPQLEKRIAGNESKLAAVRAKGDGAKVGEADKVIAAITADKQSIVDQHARGVFIRECVRDELLHFQSSQYRVSRLQQEWAQERVKYAELQADNFRGLVDTVEAMPLGD</sequence>
<organism evidence="13 14">
    <name type="scientific">Zymoseptoria tritici (strain ST99CH_3D7)</name>
    <dbReference type="NCBI Taxonomy" id="1276538"/>
    <lineage>
        <taxon>Eukaryota</taxon>
        <taxon>Fungi</taxon>
        <taxon>Dikarya</taxon>
        <taxon>Ascomycota</taxon>
        <taxon>Pezizomycotina</taxon>
        <taxon>Dothideomycetes</taxon>
        <taxon>Dothideomycetidae</taxon>
        <taxon>Mycosphaerellales</taxon>
        <taxon>Mycosphaerellaceae</taxon>
        <taxon>Zymoseptoria</taxon>
    </lineage>
</organism>
<keyword evidence="14" id="KW-1185">Reference proteome</keyword>
<dbReference type="InterPro" id="IPR028662">
    <property type="entry name" value="SNX8/Mvp1"/>
</dbReference>
<dbReference type="Gene3D" id="3.30.1520.10">
    <property type="entry name" value="Phox-like domain"/>
    <property type="match status" value="1"/>
</dbReference>
<comment type="function">
    <text evidence="1">Required for vacuolar protein sorting.</text>
</comment>
<name>A0A1X7RLJ5_ZYMT9</name>
<proteinExistence type="inferred from homology"/>
<evidence type="ECO:0000256" key="2">
    <source>
        <dbReference type="ARBA" id="ARBA00004287"/>
    </source>
</evidence>
<comment type="subcellular location">
    <subcellularLocation>
        <location evidence="3">Cytoplasm</location>
    </subcellularLocation>
    <subcellularLocation>
        <location evidence="2">Membrane</location>
        <topology evidence="2">Peripheral membrane protein</topology>
        <orientation evidence="2">Cytoplasmic side</orientation>
    </subcellularLocation>
</comment>
<dbReference type="InterPro" id="IPR001683">
    <property type="entry name" value="PX_dom"/>
</dbReference>
<feature type="region of interest" description="Disordered" evidence="11">
    <location>
        <begin position="188"/>
        <end position="268"/>
    </location>
</feature>
<dbReference type="Pfam" id="PF19566">
    <property type="entry name" value="Snx8_BAR_dom"/>
    <property type="match status" value="1"/>
</dbReference>
<evidence type="ECO:0000256" key="9">
    <source>
        <dbReference type="ARBA" id="ARBA00023136"/>
    </source>
</evidence>
<dbReference type="GO" id="GO:0042147">
    <property type="term" value="P:retrograde transport, endosome to Golgi"/>
    <property type="evidence" value="ECO:0007669"/>
    <property type="project" value="InterPro"/>
</dbReference>
<evidence type="ECO:0000313" key="14">
    <source>
        <dbReference type="Proteomes" id="UP000215127"/>
    </source>
</evidence>
<protein>
    <recommendedName>
        <fullName evidence="5">Sorting nexin MVP1</fullName>
    </recommendedName>
    <alternativeName>
        <fullName evidence="10">Sorting nexin mvp1</fullName>
    </alternativeName>
</protein>
<dbReference type="EMBL" id="LT853693">
    <property type="protein sequence ID" value="SMQ47857.1"/>
    <property type="molecule type" value="Genomic_DNA"/>
</dbReference>
<dbReference type="FunFam" id="1.20.1270.60:FF:000072">
    <property type="entry name" value="Sorting nexin MVP1"/>
    <property type="match status" value="1"/>
</dbReference>
<feature type="region of interest" description="Disordered" evidence="11">
    <location>
        <begin position="1"/>
        <end position="73"/>
    </location>
</feature>
<dbReference type="Gene3D" id="1.20.1270.60">
    <property type="entry name" value="Arfaptin homology (AH) domain/BAR domain"/>
    <property type="match status" value="1"/>
</dbReference>
<dbReference type="SUPFAM" id="SSF64268">
    <property type="entry name" value="PX domain"/>
    <property type="match status" value="1"/>
</dbReference>
<accession>A0A1X7RLJ5</accession>
<keyword evidence="7" id="KW-0963">Cytoplasm</keyword>